<evidence type="ECO:0000313" key="2">
    <source>
        <dbReference type="Proteomes" id="UP000798662"/>
    </source>
</evidence>
<proteinExistence type="predicted"/>
<name>A0ACC3BWE4_PYRYE</name>
<gene>
    <name evidence="1" type="ORF">I4F81_004432</name>
</gene>
<accession>A0ACC3BWE4</accession>
<comment type="caution">
    <text evidence="1">The sequence shown here is derived from an EMBL/GenBank/DDBJ whole genome shotgun (WGS) entry which is preliminary data.</text>
</comment>
<evidence type="ECO:0000313" key="1">
    <source>
        <dbReference type="EMBL" id="KAK1861852.1"/>
    </source>
</evidence>
<reference evidence="1" key="1">
    <citation type="submission" date="2019-11" db="EMBL/GenBank/DDBJ databases">
        <title>Nori genome reveals adaptations in red seaweeds to the harsh intertidal environment.</title>
        <authorList>
            <person name="Wang D."/>
            <person name="Mao Y."/>
        </authorList>
    </citation>
    <scope>NUCLEOTIDE SEQUENCE</scope>
    <source>
        <tissue evidence="1">Gametophyte</tissue>
    </source>
</reference>
<dbReference type="Proteomes" id="UP000798662">
    <property type="component" value="Chromosome 1"/>
</dbReference>
<sequence>MVVMNEESVAAIVPELDGSQQLALQRFCQGSNLALFGRAGSGKSEMLRRMIAVAHGKWGADAVAVAALAGSASSLIGGQTLHSLFGMDTRPLSREMWLRDVLRRPHVCARLNNIRVLFVDEVCSIPSSLLDRFGYVMRRIAAPHMQHVPFGGCQVVAVGDPLQAAPVKVTDTSVDRMVFDCCMWRTTFEGHHGVVSCLTGCHRQSGDMEFQKLLDRVRWGRAGDATINRINDTWETRFTCTVTKLRIRKVAVQEINQMKLSAINTPEHTFEATDVFLTDDPRAQKQAAATLRGCVDLVVTLKQSAVVILTRKVQDVVPGSRGVVREVITRELVIDDRVCQVKGVMCDFGSRVVEVSIARFPAYNSAGVEVAYCDQVPLLLGWAITVHRAQGLTLDAVEIDFRLDTWSTCGLVYTALSRARSLSALRVRGLRRDLIRVSRLALAYYESCLRESGVAPEDDGRPSIEA</sequence>
<organism evidence="1 2">
    <name type="scientific">Pyropia yezoensis</name>
    <name type="common">Susabi-nori</name>
    <name type="synonym">Porphyra yezoensis</name>
    <dbReference type="NCBI Taxonomy" id="2788"/>
    <lineage>
        <taxon>Eukaryota</taxon>
        <taxon>Rhodophyta</taxon>
        <taxon>Bangiophyceae</taxon>
        <taxon>Bangiales</taxon>
        <taxon>Bangiaceae</taxon>
        <taxon>Pyropia</taxon>
    </lineage>
</organism>
<dbReference type="EMBL" id="CM020618">
    <property type="protein sequence ID" value="KAK1861852.1"/>
    <property type="molecule type" value="Genomic_DNA"/>
</dbReference>
<protein>
    <submittedName>
        <fullName evidence="1">Uncharacterized protein</fullName>
    </submittedName>
</protein>
<keyword evidence="2" id="KW-1185">Reference proteome</keyword>